<sequence>MKILYIEDNNINRMIFETLLSPRADIACAENGPAGLEMAAKDCYEMIVIDLNLNDPKMDGFDVLKSLRENGYCQKCSSSKLFALTSYAGDEWEKKCIEAGFDGYFNKPLDPNIILENYNGN</sequence>
<dbReference type="InterPro" id="IPR001789">
    <property type="entry name" value="Sig_transdc_resp-reg_receiver"/>
</dbReference>
<keyword evidence="5" id="KW-1185">Reference proteome</keyword>
<dbReference type="PROSITE" id="PS50110">
    <property type="entry name" value="RESPONSE_REGULATORY"/>
    <property type="match status" value="1"/>
</dbReference>
<dbReference type="GO" id="GO:0000160">
    <property type="term" value="P:phosphorelay signal transduction system"/>
    <property type="evidence" value="ECO:0007669"/>
    <property type="project" value="InterPro"/>
</dbReference>
<evidence type="ECO:0000313" key="4">
    <source>
        <dbReference type="EMBL" id="MBS9523383.1"/>
    </source>
</evidence>
<dbReference type="Gene3D" id="3.40.50.2300">
    <property type="match status" value="1"/>
</dbReference>
<dbReference type="EMBL" id="JAHCMY010000002">
    <property type="protein sequence ID" value="MBS9523383.1"/>
    <property type="molecule type" value="Genomic_DNA"/>
</dbReference>
<keyword evidence="1 2" id="KW-0597">Phosphoprotein</keyword>
<gene>
    <name evidence="4" type="ORF">KI659_05055</name>
</gene>
<feature type="modified residue" description="4-aspartylphosphate" evidence="2">
    <location>
        <position position="50"/>
    </location>
</feature>
<reference evidence="4 5" key="1">
    <citation type="submission" date="2021-05" db="EMBL/GenBank/DDBJ databases">
        <authorList>
            <person name="Zhang Z.D."/>
            <person name="Osman G."/>
        </authorList>
    </citation>
    <scope>NUCLEOTIDE SEQUENCE [LARGE SCALE GENOMIC DNA]</scope>
    <source>
        <strain evidence="4 5">KCTC 32217</strain>
    </source>
</reference>
<comment type="caution">
    <text evidence="4">The sequence shown here is derived from an EMBL/GenBank/DDBJ whole genome shotgun (WGS) entry which is preliminary data.</text>
</comment>
<evidence type="ECO:0000256" key="2">
    <source>
        <dbReference type="PROSITE-ProRule" id="PRU00169"/>
    </source>
</evidence>
<evidence type="ECO:0000313" key="5">
    <source>
        <dbReference type="Proteomes" id="UP001319104"/>
    </source>
</evidence>
<accession>A0AAP2CF56</accession>
<evidence type="ECO:0000256" key="1">
    <source>
        <dbReference type="ARBA" id="ARBA00022553"/>
    </source>
</evidence>
<dbReference type="InterPro" id="IPR050956">
    <property type="entry name" value="2C_system_His_kinase"/>
</dbReference>
<protein>
    <submittedName>
        <fullName evidence="4">Response regulator</fullName>
    </submittedName>
</protein>
<dbReference type="AlphaFoldDB" id="A0AAP2CF56"/>
<evidence type="ECO:0000259" key="3">
    <source>
        <dbReference type="PROSITE" id="PS50110"/>
    </source>
</evidence>
<dbReference type="Proteomes" id="UP001319104">
    <property type="component" value="Unassembled WGS sequence"/>
</dbReference>
<dbReference type="PANTHER" id="PTHR43719">
    <property type="entry name" value="TWO-COMPONENT HISTIDINE KINASE"/>
    <property type="match status" value="1"/>
</dbReference>
<dbReference type="SMART" id="SM00448">
    <property type="entry name" value="REC"/>
    <property type="match status" value="1"/>
</dbReference>
<feature type="domain" description="Response regulatory" evidence="3">
    <location>
        <begin position="2"/>
        <end position="121"/>
    </location>
</feature>
<proteinExistence type="predicted"/>
<dbReference type="RefSeq" id="WP_213944280.1">
    <property type="nucleotide sequence ID" value="NZ_JAHBGI010000011.1"/>
</dbReference>
<dbReference type="PANTHER" id="PTHR43719:SF28">
    <property type="entry name" value="PEROXIDE STRESS-ACTIVATED HISTIDINE KINASE MAK1-RELATED"/>
    <property type="match status" value="1"/>
</dbReference>
<name>A0AAP2CF56_9BACT</name>
<dbReference type="CDD" id="cd17546">
    <property type="entry name" value="REC_hyHK_CKI1_RcsC-like"/>
    <property type="match status" value="1"/>
</dbReference>
<organism evidence="4 5">
    <name type="scientific">Litoribacter ruber</name>
    <dbReference type="NCBI Taxonomy" id="702568"/>
    <lineage>
        <taxon>Bacteria</taxon>
        <taxon>Pseudomonadati</taxon>
        <taxon>Bacteroidota</taxon>
        <taxon>Cytophagia</taxon>
        <taxon>Cytophagales</taxon>
        <taxon>Cyclobacteriaceae</taxon>
        <taxon>Litoribacter</taxon>
    </lineage>
</organism>
<dbReference type="Pfam" id="PF00072">
    <property type="entry name" value="Response_reg"/>
    <property type="match status" value="1"/>
</dbReference>
<dbReference type="SUPFAM" id="SSF52172">
    <property type="entry name" value="CheY-like"/>
    <property type="match status" value="1"/>
</dbReference>
<dbReference type="InterPro" id="IPR011006">
    <property type="entry name" value="CheY-like_superfamily"/>
</dbReference>